<accession>A0A7G5MQI0</accession>
<gene>
    <name evidence="5" type="ORF">E5259_04240</name>
</gene>
<keyword evidence="5" id="KW-0808">Transferase</keyword>
<dbReference type="Gene3D" id="3.30.565.10">
    <property type="entry name" value="Histidine kinase-like ATPase, C-terminal domain"/>
    <property type="match status" value="1"/>
</dbReference>
<dbReference type="Pfam" id="PF06580">
    <property type="entry name" value="His_kinase"/>
    <property type="match status" value="1"/>
</dbReference>
<reference evidence="5 6" key="1">
    <citation type="submission" date="2019-04" db="EMBL/GenBank/DDBJ databases">
        <authorList>
            <person name="Schori C."/>
            <person name="Ahrens C."/>
        </authorList>
    </citation>
    <scope>NUCLEOTIDE SEQUENCE [LARGE SCALE GENOMIC DNA]</scope>
    <source>
        <strain evidence="5 6">DSM 2950</strain>
    </source>
</reference>
<dbReference type="AlphaFoldDB" id="A0A7G5MQI0"/>
<dbReference type="Pfam" id="PF02518">
    <property type="entry name" value="HATPase_c"/>
    <property type="match status" value="1"/>
</dbReference>
<dbReference type="PANTHER" id="PTHR34220:SF7">
    <property type="entry name" value="SENSOR HISTIDINE KINASE YPDA"/>
    <property type="match status" value="1"/>
</dbReference>
<evidence type="ECO:0000256" key="2">
    <source>
        <dbReference type="SAM" id="Phobius"/>
    </source>
</evidence>
<dbReference type="EMBL" id="CP039126">
    <property type="protein sequence ID" value="QMW76873.1"/>
    <property type="molecule type" value="Genomic_DNA"/>
</dbReference>
<evidence type="ECO:0000313" key="5">
    <source>
        <dbReference type="EMBL" id="QMW76873.1"/>
    </source>
</evidence>
<evidence type="ECO:0000259" key="3">
    <source>
        <dbReference type="Pfam" id="PF02518"/>
    </source>
</evidence>
<feature type="transmembrane region" description="Helical" evidence="2">
    <location>
        <begin position="280"/>
        <end position="304"/>
    </location>
</feature>
<proteinExistence type="predicted"/>
<evidence type="ECO:0000259" key="4">
    <source>
        <dbReference type="Pfam" id="PF06580"/>
    </source>
</evidence>
<protein>
    <submittedName>
        <fullName evidence="5">Sensor histidine kinase</fullName>
    </submittedName>
</protein>
<sequence>MTSRKHHTSYSVDNVIKLLFFILLPVVILDILISCYVIYSMRSQTVQSLQDTTSLYISQIDTAHTSINKYMIRRLSENADFKTALETSDNLELISAYNAITKDVDTFMESFESGYQLFLYNENNHRLLRPTSAYTSFSKEDFDKVKNALVLKINNKERDSSYSDAWEILPIGSKVYFFKIFSSGHNHMGSFILADDIIQPLKRSILQSKGFISLTDKDGTPLTGINELNKLKIKFPTVNDDSEPQAFTQGQNLIISGALTMGIFRPQIVLNKFSVYEKIIVIQFALVGAILLISAILFCSMVYMKKRVLSPIKEFSENLSRYEEASEVIDLTDTHLLELEQASLQFKNLMRQIKKLKIDIYEKELEKQKTLMNYLQLQIRPHFFLNCLNSIYSMAQTQLYEEIMEMSMITSNYFRYIFQNPQDFIPVKSELEHIENYMKIQKLRYGDGFTYEIYAEEGTTEVRMLPILIQTFIENAIKHSAALDEPITIRTDVEWAMAHGNPYGNIQIQITDTGKGFPKDVLERLNSTGLLTPVDGHRIGITNAVKRLKLFYKEGEAAITFSNLPTKGACVTILLPADSHIISSQEVTK</sequence>
<evidence type="ECO:0000313" key="6">
    <source>
        <dbReference type="Proteomes" id="UP000515789"/>
    </source>
</evidence>
<dbReference type="InterPro" id="IPR050640">
    <property type="entry name" value="Bact_2-comp_sensor_kinase"/>
</dbReference>
<evidence type="ECO:0000256" key="1">
    <source>
        <dbReference type="SAM" id="Coils"/>
    </source>
</evidence>
<dbReference type="InterPro" id="IPR010559">
    <property type="entry name" value="Sig_transdc_His_kin_internal"/>
</dbReference>
<keyword evidence="2" id="KW-1133">Transmembrane helix</keyword>
<organism evidence="5 6">
    <name type="scientific">Blautia producta</name>
    <dbReference type="NCBI Taxonomy" id="33035"/>
    <lineage>
        <taxon>Bacteria</taxon>
        <taxon>Bacillati</taxon>
        <taxon>Bacillota</taxon>
        <taxon>Clostridia</taxon>
        <taxon>Lachnospirales</taxon>
        <taxon>Lachnospiraceae</taxon>
        <taxon>Blautia</taxon>
    </lineage>
</organism>
<feature type="domain" description="Signal transduction histidine kinase internal region" evidence="4">
    <location>
        <begin position="372"/>
        <end position="448"/>
    </location>
</feature>
<dbReference type="Proteomes" id="UP000515789">
    <property type="component" value="Chromosome"/>
</dbReference>
<feature type="transmembrane region" description="Helical" evidence="2">
    <location>
        <begin position="18"/>
        <end position="39"/>
    </location>
</feature>
<dbReference type="InterPro" id="IPR003594">
    <property type="entry name" value="HATPase_dom"/>
</dbReference>
<dbReference type="GeneID" id="75052421"/>
<keyword evidence="1" id="KW-0175">Coiled coil</keyword>
<dbReference type="PANTHER" id="PTHR34220">
    <property type="entry name" value="SENSOR HISTIDINE KINASE YPDA"/>
    <property type="match status" value="1"/>
</dbReference>
<dbReference type="SUPFAM" id="SSF55874">
    <property type="entry name" value="ATPase domain of HSP90 chaperone/DNA topoisomerase II/histidine kinase"/>
    <property type="match status" value="1"/>
</dbReference>
<dbReference type="GO" id="GO:0000155">
    <property type="term" value="F:phosphorelay sensor kinase activity"/>
    <property type="evidence" value="ECO:0007669"/>
    <property type="project" value="InterPro"/>
</dbReference>
<dbReference type="RefSeq" id="WP_018593039.1">
    <property type="nucleotide sequence ID" value="NZ_AP031416.1"/>
</dbReference>
<name>A0A7G5MQI0_9FIRM</name>
<feature type="domain" description="Histidine kinase/HSP90-like ATPase" evidence="3">
    <location>
        <begin position="468"/>
        <end position="578"/>
    </location>
</feature>
<dbReference type="GO" id="GO:0016020">
    <property type="term" value="C:membrane"/>
    <property type="evidence" value="ECO:0007669"/>
    <property type="project" value="InterPro"/>
</dbReference>
<keyword evidence="2" id="KW-0472">Membrane</keyword>
<dbReference type="InterPro" id="IPR036890">
    <property type="entry name" value="HATPase_C_sf"/>
</dbReference>
<feature type="coiled-coil region" evidence="1">
    <location>
        <begin position="339"/>
        <end position="378"/>
    </location>
</feature>
<keyword evidence="2" id="KW-0812">Transmembrane</keyword>
<keyword evidence="5" id="KW-0418">Kinase</keyword>